<keyword evidence="3" id="KW-1185">Reference proteome</keyword>
<comment type="caution">
    <text evidence="2">The sequence shown here is derived from an EMBL/GenBank/DDBJ whole genome shotgun (WGS) entry which is preliminary data.</text>
</comment>
<evidence type="ECO:0000313" key="2">
    <source>
        <dbReference type="EMBL" id="KAK3542746.1"/>
    </source>
</evidence>
<proteinExistence type="predicted"/>
<protein>
    <recommendedName>
        <fullName evidence="4">Reverse transcriptase domain-containing protein</fullName>
    </recommendedName>
</protein>
<sequence>MHSSNHIIKFADDTTVLGLISKNDESAYREEVQRLTAWCKANSLSLNVDKTKEMVVGFRRAQSDHSPLTILHRRIPCGDRQEHQIPWCASRGEPHLVTQHHLHQQESPAAPLLPAEVEESPSTSPHPDHALQRDHRERPEQLHHCLVWELHRLGSCSR</sequence>
<evidence type="ECO:0000313" key="3">
    <source>
        <dbReference type="Proteomes" id="UP001274896"/>
    </source>
</evidence>
<gene>
    <name evidence="2" type="ORF">QTP70_000820</name>
</gene>
<dbReference type="AlphaFoldDB" id="A0AAE0R3Y7"/>
<reference evidence="2" key="1">
    <citation type="submission" date="2023-06" db="EMBL/GenBank/DDBJ databases">
        <title>Male Hemibagrus guttatus genome.</title>
        <authorList>
            <person name="Bian C."/>
        </authorList>
    </citation>
    <scope>NUCLEOTIDE SEQUENCE</scope>
    <source>
        <strain evidence="2">Male_cb2023</strain>
        <tissue evidence="2">Muscle</tissue>
    </source>
</reference>
<dbReference type="Proteomes" id="UP001274896">
    <property type="component" value="Unassembled WGS sequence"/>
</dbReference>
<accession>A0AAE0R3Y7</accession>
<feature type="compositionally biased region" description="Basic and acidic residues" evidence="1">
    <location>
        <begin position="126"/>
        <end position="135"/>
    </location>
</feature>
<evidence type="ECO:0000256" key="1">
    <source>
        <dbReference type="SAM" id="MobiDB-lite"/>
    </source>
</evidence>
<name>A0AAE0R3Y7_9TELE</name>
<feature type="region of interest" description="Disordered" evidence="1">
    <location>
        <begin position="115"/>
        <end position="135"/>
    </location>
</feature>
<dbReference type="EMBL" id="JAUCMX010000006">
    <property type="protein sequence ID" value="KAK3542746.1"/>
    <property type="molecule type" value="Genomic_DNA"/>
</dbReference>
<evidence type="ECO:0008006" key="4">
    <source>
        <dbReference type="Google" id="ProtNLM"/>
    </source>
</evidence>
<organism evidence="2 3">
    <name type="scientific">Hemibagrus guttatus</name>
    <dbReference type="NCBI Taxonomy" id="175788"/>
    <lineage>
        <taxon>Eukaryota</taxon>
        <taxon>Metazoa</taxon>
        <taxon>Chordata</taxon>
        <taxon>Craniata</taxon>
        <taxon>Vertebrata</taxon>
        <taxon>Euteleostomi</taxon>
        <taxon>Actinopterygii</taxon>
        <taxon>Neopterygii</taxon>
        <taxon>Teleostei</taxon>
        <taxon>Ostariophysi</taxon>
        <taxon>Siluriformes</taxon>
        <taxon>Bagridae</taxon>
        <taxon>Hemibagrus</taxon>
    </lineage>
</organism>